<accession>A0A448X7H0</accession>
<dbReference type="EMBL" id="CAAALY010109066">
    <property type="protein sequence ID" value="VEL30066.1"/>
    <property type="molecule type" value="Genomic_DNA"/>
</dbReference>
<reference evidence="1" key="1">
    <citation type="submission" date="2018-11" db="EMBL/GenBank/DDBJ databases">
        <authorList>
            <consortium name="Pathogen Informatics"/>
        </authorList>
    </citation>
    <scope>NUCLEOTIDE SEQUENCE</scope>
</reference>
<name>A0A448X7H0_9PLAT</name>
<sequence length="164" mass="18087">MPAVPPAGTPVMHKLYGPMANRPIVGNLEGRHLVAKSAPLFARLVSALPCMLACEFVVSFPLICQLSRVKCRFHCAPSHEHAGICAHASVMCIYATSCPSLNDGRFYVVRDKTRDIMIFIRREEVVGRFTSRITSLLDDISFTPLLLHVMATPRPLFGLPTLTP</sequence>
<dbReference type="Proteomes" id="UP000784294">
    <property type="component" value="Unassembled WGS sequence"/>
</dbReference>
<gene>
    <name evidence="1" type="ORF">PXEA_LOCUS23506</name>
</gene>
<proteinExistence type="predicted"/>
<evidence type="ECO:0000313" key="2">
    <source>
        <dbReference type="Proteomes" id="UP000784294"/>
    </source>
</evidence>
<dbReference type="AlphaFoldDB" id="A0A448X7H0"/>
<comment type="caution">
    <text evidence="1">The sequence shown here is derived from an EMBL/GenBank/DDBJ whole genome shotgun (WGS) entry which is preliminary data.</text>
</comment>
<evidence type="ECO:0000313" key="1">
    <source>
        <dbReference type="EMBL" id="VEL30066.1"/>
    </source>
</evidence>
<organism evidence="1 2">
    <name type="scientific">Protopolystoma xenopodis</name>
    <dbReference type="NCBI Taxonomy" id="117903"/>
    <lineage>
        <taxon>Eukaryota</taxon>
        <taxon>Metazoa</taxon>
        <taxon>Spiralia</taxon>
        <taxon>Lophotrochozoa</taxon>
        <taxon>Platyhelminthes</taxon>
        <taxon>Monogenea</taxon>
        <taxon>Polyopisthocotylea</taxon>
        <taxon>Polystomatidea</taxon>
        <taxon>Polystomatidae</taxon>
        <taxon>Protopolystoma</taxon>
    </lineage>
</organism>
<protein>
    <submittedName>
        <fullName evidence="1">Uncharacterized protein</fullName>
    </submittedName>
</protein>
<keyword evidence="2" id="KW-1185">Reference proteome</keyword>